<accession>A0A6G0X4W0</accession>
<comment type="caution">
    <text evidence="2">The sequence shown here is derived from an EMBL/GenBank/DDBJ whole genome shotgun (WGS) entry which is preliminary data.</text>
</comment>
<evidence type="ECO:0000313" key="2">
    <source>
        <dbReference type="EMBL" id="KAF0734942.1"/>
    </source>
</evidence>
<name>A0A6G0X4W0_9STRA</name>
<gene>
    <name evidence="2" type="ORF">Ae201684_008419</name>
</gene>
<evidence type="ECO:0000259" key="1">
    <source>
        <dbReference type="Pfam" id="PF07258"/>
    </source>
</evidence>
<organism evidence="2 3">
    <name type="scientific">Aphanomyces euteiches</name>
    <dbReference type="NCBI Taxonomy" id="100861"/>
    <lineage>
        <taxon>Eukaryota</taxon>
        <taxon>Sar</taxon>
        <taxon>Stramenopiles</taxon>
        <taxon>Oomycota</taxon>
        <taxon>Saprolegniomycetes</taxon>
        <taxon>Saprolegniales</taxon>
        <taxon>Verrucalvaceae</taxon>
        <taxon>Aphanomyces</taxon>
    </lineage>
</organism>
<proteinExistence type="predicted"/>
<dbReference type="InterPro" id="IPR017920">
    <property type="entry name" value="COMM"/>
</dbReference>
<keyword evidence="3" id="KW-1185">Reference proteome</keyword>
<sequence length="184" mass="20757">MEKLLLSCETSAQVDEILERSFSIMLHGSNIKDLHLDIAQKELQCIVTAAMSPDDSPYLSDTLALMVQNAKLQGLLGELLHSARRQLWRDIATRSESFPSPPQLLDVAWLVDMPVAADTNQKRDPTAHVDLTIQNMPNRVDVFPPLRHIAFKLDRDALDSIVHELHNVRDQIQRLHNTTESAHA</sequence>
<dbReference type="Pfam" id="PF07258">
    <property type="entry name" value="COMM_domain"/>
    <property type="match status" value="1"/>
</dbReference>
<feature type="domain" description="COMM" evidence="1">
    <location>
        <begin position="100"/>
        <end position="166"/>
    </location>
</feature>
<evidence type="ECO:0000313" key="3">
    <source>
        <dbReference type="Proteomes" id="UP000481153"/>
    </source>
</evidence>
<dbReference type="VEuPathDB" id="FungiDB:AeMF1_000151"/>
<dbReference type="Proteomes" id="UP000481153">
    <property type="component" value="Unassembled WGS sequence"/>
</dbReference>
<dbReference type="AlphaFoldDB" id="A0A6G0X4W0"/>
<dbReference type="EMBL" id="VJMJ01000102">
    <property type="protein sequence ID" value="KAF0734942.1"/>
    <property type="molecule type" value="Genomic_DNA"/>
</dbReference>
<reference evidence="2 3" key="1">
    <citation type="submission" date="2019-07" db="EMBL/GenBank/DDBJ databases">
        <title>Genomics analysis of Aphanomyces spp. identifies a new class of oomycete effector associated with host adaptation.</title>
        <authorList>
            <person name="Gaulin E."/>
        </authorList>
    </citation>
    <scope>NUCLEOTIDE SEQUENCE [LARGE SCALE GENOMIC DNA]</scope>
    <source>
        <strain evidence="2 3">ATCC 201684</strain>
    </source>
</reference>
<protein>
    <recommendedName>
        <fullName evidence="1">COMM domain-containing protein</fullName>
    </recommendedName>
</protein>